<dbReference type="InterPro" id="IPR051379">
    <property type="entry name" value="C-type_Lectin_Receptor_IMM"/>
</dbReference>
<proteinExistence type="predicted"/>
<evidence type="ECO:0000259" key="4">
    <source>
        <dbReference type="PROSITE" id="PS50041"/>
    </source>
</evidence>
<dbReference type="EMBL" id="JAFDVH010000003">
    <property type="protein sequence ID" value="KAG7484566.1"/>
    <property type="molecule type" value="Genomic_DNA"/>
</dbReference>
<dbReference type="PANTHER" id="PTHR46746">
    <property type="entry name" value="KILLER CELL LECTIN-LIKE RECEPTOR SUBFAMILY F MEMBER 2"/>
    <property type="match status" value="1"/>
</dbReference>
<keyword evidence="1" id="KW-0430">Lectin</keyword>
<keyword evidence="3" id="KW-0472">Membrane</keyword>
<evidence type="ECO:0000313" key="6">
    <source>
        <dbReference type="Proteomes" id="UP001046870"/>
    </source>
</evidence>
<dbReference type="InterPro" id="IPR016187">
    <property type="entry name" value="CTDL_fold"/>
</dbReference>
<gene>
    <name evidence="5" type="ORF">MATL_G00051140</name>
</gene>
<sequence>MSEGVLYSALRFKKNMSGKIAVTQDEYVTYSEVKIPNSPSPHTVSHYGMAERSGQSSHAYRLAAVCLGLLCAFLLTAIIALCVYNISLSQKYSAMEQLRANYSTLTELSNQLQRVLQKLPFLHQNCSFISQKRVCQPCPQGWEQFNSKCYYFSPEWKSWPYSRIDCLTQGADLVTIDSEDEQEFITKHTKEGEYLIGLSDSETEGTWLWVDRTPIQKG</sequence>
<evidence type="ECO:0000313" key="5">
    <source>
        <dbReference type="EMBL" id="KAG7484566.1"/>
    </source>
</evidence>
<keyword evidence="3" id="KW-0812">Transmembrane</keyword>
<dbReference type="PROSITE" id="PS50041">
    <property type="entry name" value="C_TYPE_LECTIN_2"/>
    <property type="match status" value="1"/>
</dbReference>
<comment type="caution">
    <text evidence="5">The sequence shown here is derived from an EMBL/GenBank/DDBJ whole genome shotgun (WGS) entry which is preliminary data.</text>
</comment>
<dbReference type="Pfam" id="PF00059">
    <property type="entry name" value="Lectin_C"/>
    <property type="match status" value="1"/>
</dbReference>
<dbReference type="Proteomes" id="UP001046870">
    <property type="component" value="Chromosome 3"/>
</dbReference>
<feature type="domain" description="C-type lectin" evidence="4">
    <location>
        <begin position="145"/>
        <end position="216"/>
    </location>
</feature>
<dbReference type="AlphaFoldDB" id="A0A9D3TIZ1"/>
<evidence type="ECO:0000256" key="3">
    <source>
        <dbReference type="SAM" id="Phobius"/>
    </source>
</evidence>
<dbReference type="SUPFAM" id="SSF56436">
    <property type="entry name" value="C-type lectin-like"/>
    <property type="match status" value="1"/>
</dbReference>
<protein>
    <recommendedName>
        <fullName evidence="4">C-type lectin domain-containing protein</fullName>
    </recommendedName>
</protein>
<accession>A0A9D3TIZ1</accession>
<dbReference type="PANTHER" id="PTHR46746:SF9">
    <property type="entry name" value="CD209 ANTIGEN-LIKE PROTEIN C-LIKE"/>
    <property type="match status" value="1"/>
</dbReference>
<organism evidence="5 6">
    <name type="scientific">Megalops atlanticus</name>
    <name type="common">Tarpon</name>
    <name type="synonym">Clupea gigantea</name>
    <dbReference type="NCBI Taxonomy" id="7932"/>
    <lineage>
        <taxon>Eukaryota</taxon>
        <taxon>Metazoa</taxon>
        <taxon>Chordata</taxon>
        <taxon>Craniata</taxon>
        <taxon>Vertebrata</taxon>
        <taxon>Euteleostomi</taxon>
        <taxon>Actinopterygii</taxon>
        <taxon>Neopterygii</taxon>
        <taxon>Teleostei</taxon>
        <taxon>Elopiformes</taxon>
        <taxon>Megalopidae</taxon>
        <taxon>Megalops</taxon>
    </lineage>
</organism>
<dbReference type="OrthoDB" id="6337382at2759"/>
<reference evidence="5" key="1">
    <citation type="submission" date="2021-01" db="EMBL/GenBank/DDBJ databases">
        <authorList>
            <person name="Zahm M."/>
            <person name="Roques C."/>
            <person name="Cabau C."/>
            <person name="Klopp C."/>
            <person name="Donnadieu C."/>
            <person name="Jouanno E."/>
            <person name="Lampietro C."/>
            <person name="Louis A."/>
            <person name="Herpin A."/>
            <person name="Echchiki A."/>
            <person name="Berthelot C."/>
            <person name="Parey E."/>
            <person name="Roest-Crollius H."/>
            <person name="Braasch I."/>
            <person name="Postlethwait J."/>
            <person name="Bobe J."/>
            <person name="Montfort J."/>
            <person name="Bouchez O."/>
            <person name="Begum T."/>
            <person name="Mejri S."/>
            <person name="Adams A."/>
            <person name="Chen W.-J."/>
            <person name="Guiguen Y."/>
        </authorList>
    </citation>
    <scope>NUCLEOTIDE SEQUENCE</scope>
    <source>
        <strain evidence="5">YG-15Mar2019-1</strain>
        <tissue evidence="5">Brain</tissue>
    </source>
</reference>
<dbReference type="InterPro" id="IPR001304">
    <property type="entry name" value="C-type_lectin-like"/>
</dbReference>
<keyword evidence="6" id="KW-1185">Reference proteome</keyword>
<dbReference type="GO" id="GO:0030246">
    <property type="term" value="F:carbohydrate binding"/>
    <property type="evidence" value="ECO:0007669"/>
    <property type="project" value="UniProtKB-KW"/>
</dbReference>
<keyword evidence="3" id="KW-1133">Transmembrane helix</keyword>
<evidence type="ECO:0000256" key="1">
    <source>
        <dbReference type="ARBA" id="ARBA00022734"/>
    </source>
</evidence>
<feature type="transmembrane region" description="Helical" evidence="3">
    <location>
        <begin position="62"/>
        <end position="86"/>
    </location>
</feature>
<name>A0A9D3TIZ1_MEGAT</name>
<dbReference type="Gene3D" id="3.10.100.10">
    <property type="entry name" value="Mannose-Binding Protein A, subunit A"/>
    <property type="match status" value="1"/>
</dbReference>
<dbReference type="InterPro" id="IPR016186">
    <property type="entry name" value="C-type_lectin-like/link_sf"/>
</dbReference>
<keyword evidence="2" id="KW-1015">Disulfide bond</keyword>
<evidence type="ECO:0000256" key="2">
    <source>
        <dbReference type="ARBA" id="ARBA00023157"/>
    </source>
</evidence>
<dbReference type="SMART" id="SM00034">
    <property type="entry name" value="CLECT"/>
    <property type="match status" value="1"/>
</dbReference>